<evidence type="ECO:0000313" key="5">
    <source>
        <dbReference type="EMBL" id="KGN78562.1"/>
    </source>
</evidence>
<dbReference type="EMBL" id="JQJD01000060">
    <property type="protein sequence ID" value="KGN78562.1"/>
    <property type="molecule type" value="Genomic_DNA"/>
</dbReference>
<dbReference type="CDD" id="cd01714">
    <property type="entry name" value="ETF_beta"/>
    <property type="match status" value="1"/>
</dbReference>
<evidence type="ECO:0000256" key="3">
    <source>
        <dbReference type="ARBA" id="ARBA00040635"/>
    </source>
</evidence>
<dbReference type="PIRSF" id="PIRSF000090">
    <property type="entry name" value="Beta-ETF"/>
    <property type="match status" value="1"/>
</dbReference>
<evidence type="ECO:0000256" key="2">
    <source>
        <dbReference type="ARBA" id="ARBA00022982"/>
    </source>
</evidence>
<comment type="similarity">
    <text evidence="1">Belongs to the ETF beta-subunit/FixA family.</text>
</comment>
<keyword evidence="2" id="KW-0249">Electron transport</keyword>
<dbReference type="Gene3D" id="3.40.50.620">
    <property type="entry name" value="HUPs"/>
    <property type="match status" value="1"/>
</dbReference>
<dbReference type="STRING" id="36874.HQ34_07810"/>
<evidence type="ECO:0000313" key="8">
    <source>
        <dbReference type="Proteomes" id="UP000189956"/>
    </source>
</evidence>
<sequence>MKIVVCIKQVPDTTEIKLDPVKGTLIRDGVPSIMNPDDKGALEQALLFKDKYGAEVTVITMGPPQAAAIIREAYAMGVDKGILVSDRRFGGADTLATSYTLSQALKNVEYDIILAGRQAIDGDTAQVGPQIAEQLDLPQITYVEDVQFDGNKTLTVRRNVEEGHEELEVELPCMLTFLASAYEPRYMNVRDIMTTFGKEITEWNADSFPVDPECLGLKGSPTSVKKSFTKGAKAMGKLYDDITPEEAADIILEKLKEKFII</sequence>
<dbReference type="PANTHER" id="PTHR21294">
    <property type="entry name" value="ELECTRON TRANSFER FLAVOPROTEIN BETA-SUBUNIT"/>
    <property type="match status" value="1"/>
</dbReference>
<dbReference type="PANTHER" id="PTHR21294:SF17">
    <property type="entry name" value="PROTEIN FIXA"/>
    <property type="match status" value="1"/>
</dbReference>
<keyword evidence="2" id="KW-0813">Transport</keyword>
<organism evidence="5 7">
    <name type="scientific">Porphyromonas cangingivalis</name>
    <dbReference type="NCBI Taxonomy" id="36874"/>
    <lineage>
        <taxon>Bacteria</taxon>
        <taxon>Pseudomonadati</taxon>
        <taxon>Bacteroidota</taxon>
        <taxon>Bacteroidia</taxon>
        <taxon>Bacteroidales</taxon>
        <taxon>Porphyromonadaceae</taxon>
        <taxon>Porphyromonas</taxon>
    </lineage>
</organism>
<dbReference type="OrthoDB" id="9804960at2"/>
<evidence type="ECO:0000313" key="7">
    <source>
        <dbReference type="Proteomes" id="UP000030125"/>
    </source>
</evidence>
<evidence type="ECO:0000256" key="1">
    <source>
        <dbReference type="ARBA" id="ARBA00007557"/>
    </source>
</evidence>
<keyword evidence="7" id="KW-1185">Reference proteome</keyword>
<dbReference type="EMBL" id="FUWL01000006">
    <property type="protein sequence ID" value="SJZ48766.1"/>
    <property type="molecule type" value="Genomic_DNA"/>
</dbReference>
<evidence type="ECO:0000259" key="4">
    <source>
        <dbReference type="SMART" id="SM00893"/>
    </source>
</evidence>
<name>A0A099WT51_PORCN</name>
<gene>
    <name evidence="5" type="ORF">HQ35_10140</name>
    <name evidence="6" type="ORF">SAMN02745205_00989</name>
</gene>
<dbReference type="SUPFAM" id="SSF52402">
    <property type="entry name" value="Adenine nucleotide alpha hydrolases-like"/>
    <property type="match status" value="1"/>
</dbReference>
<dbReference type="Proteomes" id="UP000030125">
    <property type="component" value="Unassembled WGS sequence"/>
</dbReference>
<evidence type="ECO:0000313" key="6">
    <source>
        <dbReference type="EMBL" id="SJZ48766.1"/>
    </source>
</evidence>
<dbReference type="PROSITE" id="PS01065">
    <property type="entry name" value="ETF_BETA"/>
    <property type="match status" value="1"/>
</dbReference>
<reference evidence="5 7" key="1">
    <citation type="submission" date="2014-08" db="EMBL/GenBank/DDBJ databases">
        <title>Porphyromonas cangingivalis strain:COT-109_OH1386 Genome sequencing.</title>
        <authorList>
            <person name="Wallis C."/>
            <person name="Deusch O."/>
            <person name="O'Flynn C."/>
            <person name="Davis I."/>
            <person name="Jospin G."/>
            <person name="Darling A.E."/>
            <person name="Coil D.A."/>
            <person name="Alexiev A."/>
            <person name="Horsfall A."/>
            <person name="Kirkwood N."/>
            <person name="Harris S."/>
            <person name="Eisen J.A."/>
        </authorList>
    </citation>
    <scope>NUCLEOTIDE SEQUENCE [LARGE SCALE GENOMIC DNA]</scope>
    <source>
        <strain evidence="7">COT-109 OH1386</strain>
        <strain evidence="5">COT-109_OH1386</strain>
    </source>
</reference>
<dbReference type="SMART" id="SM00893">
    <property type="entry name" value="ETF"/>
    <property type="match status" value="1"/>
</dbReference>
<dbReference type="InterPro" id="IPR014729">
    <property type="entry name" value="Rossmann-like_a/b/a_fold"/>
</dbReference>
<dbReference type="AlphaFoldDB" id="A0A099WT51"/>
<accession>A0A099WT51</accession>
<dbReference type="InterPro" id="IPR000049">
    <property type="entry name" value="ET-Flavoprotein_bsu_CS"/>
</dbReference>
<feature type="domain" description="Electron transfer flavoprotein alpha/beta-subunit N-terminal" evidence="4">
    <location>
        <begin position="22"/>
        <end position="212"/>
    </location>
</feature>
<dbReference type="GO" id="GO:0009055">
    <property type="term" value="F:electron transfer activity"/>
    <property type="evidence" value="ECO:0007669"/>
    <property type="project" value="InterPro"/>
</dbReference>
<dbReference type="Pfam" id="PF01012">
    <property type="entry name" value="ETF"/>
    <property type="match status" value="1"/>
</dbReference>
<dbReference type="InterPro" id="IPR033948">
    <property type="entry name" value="ETF_beta_N"/>
</dbReference>
<dbReference type="InterPro" id="IPR012255">
    <property type="entry name" value="ETF_b"/>
</dbReference>
<protein>
    <recommendedName>
        <fullName evidence="3">Protein FixA</fullName>
    </recommendedName>
</protein>
<dbReference type="Proteomes" id="UP000189956">
    <property type="component" value="Unassembled WGS sequence"/>
</dbReference>
<reference evidence="6 8" key="2">
    <citation type="submission" date="2017-02" db="EMBL/GenBank/DDBJ databases">
        <authorList>
            <person name="Peterson S.W."/>
        </authorList>
    </citation>
    <scope>NUCLEOTIDE SEQUENCE [LARGE SCALE GENOMIC DNA]</scope>
    <source>
        <strain evidence="6 8">ATCC 700135</strain>
    </source>
</reference>
<dbReference type="eggNOG" id="COG2086">
    <property type="taxonomic scope" value="Bacteria"/>
</dbReference>
<dbReference type="InterPro" id="IPR014730">
    <property type="entry name" value="ETF_a/b_N"/>
</dbReference>
<proteinExistence type="inferred from homology"/>
<dbReference type="RefSeq" id="WP_036847787.1">
    <property type="nucleotide sequence ID" value="NZ_CALTZT010000017.1"/>
</dbReference>